<dbReference type="Proteomes" id="UP001163064">
    <property type="component" value="Unassembled WGS sequence"/>
</dbReference>
<evidence type="ECO:0000256" key="1">
    <source>
        <dbReference type="SAM" id="MobiDB-lite"/>
    </source>
</evidence>
<name>A0ABT3TMX3_9ACTN</name>
<feature type="compositionally biased region" description="Polar residues" evidence="1">
    <location>
        <begin position="1"/>
        <end position="11"/>
    </location>
</feature>
<evidence type="ECO:0000313" key="3">
    <source>
        <dbReference type="Proteomes" id="UP001163064"/>
    </source>
</evidence>
<evidence type="ECO:0000313" key="2">
    <source>
        <dbReference type="EMBL" id="MCX3058394.1"/>
    </source>
</evidence>
<protein>
    <submittedName>
        <fullName evidence="2">Uncharacterized protein</fullName>
    </submittedName>
</protein>
<comment type="caution">
    <text evidence="2">The sequence shown here is derived from an EMBL/GenBank/DDBJ whole genome shotgun (WGS) entry which is preliminary data.</text>
</comment>
<reference evidence="2" key="1">
    <citation type="submission" date="2022-10" db="EMBL/GenBank/DDBJ databases">
        <title>Streptomyces beihaiensis sp. nov., a chitin degrading actinobacterium, isolated from shrimp pond soil.</title>
        <authorList>
            <person name="Xie J."/>
            <person name="Shen N."/>
        </authorList>
    </citation>
    <scope>NUCLEOTIDE SEQUENCE</scope>
    <source>
        <strain evidence="2">GXMU-J5</strain>
    </source>
</reference>
<dbReference type="RefSeq" id="WP_266595373.1">
    <property type="nucleotide sequence ID" value="NZ_JAPHNL010000002.1"/>
</dbReference>
<dbReference type="EMBL" id="JAPHNL010000002">
    <property type="protein sequence ID" value="MCX3058394.1"/>
    <property type="molecule type" value="Genomic_DNA"/>
</dbReference>
<organism evidence="2 3">
    <name type="scientific">Streptomyces beihaiensis</name>
    <dbReference type="NCBI Taxonomy" id="2984495"/>
    <lineage>
        <taxon>Bacteria</taxon>
        <taxon>Bacillati</taxon>
        <taxon>Actinomycetota</taxon>
        <taxon>Actinomycetes</taxon>
        <taxon>Kitasatosporales</taxon>
        <taxon>Streptomycetaceae</taxon>
        <taxon>Streptomyces</taxon>
    </lineage>
</organism>
<feature type="region of interest" description="Disordered" evidence="1">
    <location>
        <begin position="1"/>
        <end position="39"/>
    </location>
</feature>
<accession>A0ABT3TMX3</accession>
<keyword evidence="3" id="KW-1185">Reference proteome</keyword>
<sequence>MPSGAHTTPDTKTPFHGEPTAENAENAENTVDYRTTDMSHPLPREVRFFSYENKAGDM</sequence>
<proteinExistence type="predicted"/>
<gene>
    <name evidence="2" type="ORF">OFY01_01125</name>
</gene>